<dbReference type="CDD" id="cd00433">
    <property type="entry name" value="Peptidase_M17"/>
    <property type="match status" value="1"/>
</dbReference>
<evidence type="ECO:0000313" key="11">
    <source>
        <dbReference type="Proteomes" id="UP001169242"/>
    </source>
</evidence>
<reference evidence="10" key="1">
    <citation type="journal article" date="2023" name="Int. J. Syst. Evol. Microbiol.">
        <title>&lt;i&gt;Holtiella tumoricola&lt;/i&gt; gen. nov. sp. nov., isolated from a human clinical sample.</title>
        <authorList>
            <person name="Allen-Vercoe E."/>
            <person name="Daigneault M.C."/>
            <person name="Vancuren S.J."/>
            <person name="Cochrane K."/>
            <person name="O'Neal L.L."/>
            <person name="Sankaranarayanan K."/>
            <person name="Lawson P.A."/>
        </authorList>
    </citation>
    <scope>NUCLEOTIDE SEQUENCE</scope>
    <source>
        <strain evidence="10">CC70A</strain>
    </source>
</reference>
<dbReference type="PANTHER" id="PTHR11963">
    <property type="entry name" value="LEUCINE AMINOPEPTIDASE-RELATED"/>
    <property type="match status" value="1"/>
</dbReference>
<evidence type="ECO:0000256" key="4">
    <source>
        <dbReference type="ARBA" id="ARBA00022801"/>
    </source>
</evidence>
<dbReference type="Pfam" id="PF00883">
    <property type="entry name" value="Peptidase_M17"/>
    <property type="match status" value="1"/>
</dbReference>
<proteinExistence type="inferred from homology"/>
<dbReference type="AlphaFoldDB" id="A0AA42DNB9"/>
<dbReference type="GO" id="GO:0070006">
    <property type="term" value="F:metalloaminopeptidase activity"/>
    <property type="evidence" value="ECO:0007669"/>
    <property type="project" value="InterPro"/>
</dbReference>
<comment type="similarity">
    <text evidence="1">Belongs to the peptidase M17 family.</text>
</comment>
<keyword evidence="3" id="KW-0645">Protease</keyword>
<dbReference type="Gene3D" id="3.40.630.10">
    <property type="entry name" value="Zn peptidases"/>
    <property type="match status" value="1"/>
</dbReference>
<dbReference type="EMBL" id="JAQIFT010000046">
    <property type="protein sequence ID" value="MDA3732188.1"/>
    <property type="molecule type" value="Genomic_DNA"/>
</dbReference>
<protein>
    <recommendedName>
        <fullName evidence="7">Probable cytosol aminopeptidase</fullName>
    </recommendedName>
    <alternativeName>
        <fullName evidence="8">Leucine aminopeptidase</fullName>
    </alternativeName>
    <alternativeName>
        <fullName evidence="5">Leucyl aminopeptidase</fullName>
    </alternativeName>
</protein>
<dbReference type="PRINTS" id="PR00481">
    <property type="entry name" value="LAMNOPPTDASE"/>
</dbReference>
<comment type="function">
    <text evidence="6">Presumably involved in the processing and regular turnover of intracellular proteins. Catalyzes the removal of unsubstituted N-terminal amino acids from various peptides.</text>
</comment>
<organism evidence="10 11">
    <name type="scientific">Holtiella tumoricola</name>
    <dbReference type="NCBI Taxonomy" id="3018743"/>
    <lineage>
        <taxon>Bacteria</taxon>
        <taxon>Bacillati</taxon>
        <taxon>Bacillota</taxon>
        <taxon>Clostridia</taxon>
        <taxon>Lachnospirales</taxon>
        <taxon>Cellulosilyticaceae</taxon>
        <taxon>Holtiella</taxon>
    </lineage>
</organism>
<dbReference type="GO" id="GO:0005737">
    <property type="term" value="C:cytoplasm"/>
    <property type="evidence" value="ECO:0007669"/>
    <property type="project" value="InterPro"/>
</dbReference>
<evidence type="ECO:0000256" key="3">
    <source>
        <dbReference type="ARBA" id="ARBA00022670"/>
    </source>
</evidence>
<dbReference type="GO" id="GO:0006508">
    <property type="term" value="P:proteolysis"/>
    <property type="evidence" value="ECO:0007669"/>
    <property type="project" value="UniProtKB-KW"/>
</dbReference>
<dbReference type="InterPro" id="IPR011356">
    <property type="entry name" value="Leucine_aapep/pepB"/>
</dbReference>
<evidence type="ECO:0000256" key="7">
    <source>
        <dbReference type="ARBA" id="ARBA00050021"/>
    </source>
</evidence>
<comment type="caution">
    <text evidence="10">The sequence shown here is derived from an EMBL/GenBank/DDBJ whole genome shotgun (WGS) entry which is preliminary data.</text>
</comment>
<dbReference type="RefSeq" id="WP_271012444.1">
    <property type="nucleotide sequence ID" value="NZ_JAQIFT010000046.1"/>
</dbReference>
<keyword evidence="4" id="KW-0378">Hydrolase</keyword>
<feature type="domain" description="Cytosol aminopeptidase" evidence="9">
    <location>
        <begin position="343"/>
        <end position="350"/>
    </location>
</feature>
<accession>A0AA42DNB9</accession>
<dbReference type="PROSITE" id="PS00631">
    <property type="entry name" value="CYTOSOL_AP"/>
    <property type="match status" value="1"/>
</dbReference>
<evidence type="ECO:0000313" key="10">
    <source>
        <dbReference type="EMBL" id="MDA3732188.1"/>
    </source>
</evidence>
<evidence type="ECO:0000259" key="9">
    <source>
        <dbReference type="PROSITE" id="PS00631"/>
    </source>
</evidence>
<dbReference type="GO" id="GO:0030145">
    <property type="term" value="F:manganese ion binding"/>
    <property type="evidence" value="ECO:0007669"/>
    <property type="project" value="InterPro"/>
</dbReference>
<dbReference type="Proteomes" id="UP001169242">
    <property type="component" value="Unassembled WGS sequence"/>
</dbReference>
<keyword evidence="11" id="KW-1185">Reference proteome</keyword>
<evidence type="ECO:0000256" key="6">
    <source>
        <dbReference type="ARBA" id="ARBA00049972"/>
    </source>
</evidence>
<keyword evidence="2 10" id="KW-0031">Aminopeptidase</keyword>
<dbReference type="InterPro" id="IPR000819">
    <property type="entry name" value="Peptidase_M17_C"/>
</dbReference>
<name>A0AA42DNB9_9FIRM</name>
<sequence>MQIHQSTAITYNQETEYIVIPYLKEEGIKKEWLQLLLPTLKEDFPIEAFIEEQSKPVIYMNQTWVQLEFLPIIREQVNPVEDVRNIFSQFGKGNNQDCQILLEHLHIEGILQSEMVQIVIGALYEGAYRFNKEHLTKVTDENIFALREQLTDEKSNLTITLIMNADYNEAIQKGVIYGKAINRARTIANIPNNYLHVKEFSAYAKQLATHYGLECEVLGNEALHALNCGGILSVNAGSDKEANLVVLKYRGSKEKELNALIGKGVMFDAGGYHLKSLDGMEGMKYDMCGAANVLAVIEILAALKCETNLLVVIPAVENVISPAATKMGDVITTMSGKTVEIWNTDAEGRLILCDALTYAIRQRATKLIDLATLTYSCQGALGTEISGVFSNNETFYQEFLTYANKVGEKVWRLPLDTIYHKLLKNTKTADLINYAPGYAAGASVAACFLEEFIEERLPWIHLDVVGTAVCRSDSNTKEKGATGVLASTIASYLEHTSK</sequence>
<dbReference type="SUPFAM" id="SSF53187">
    <property type="entry name" value="Zn-dependent exopeptidases"/>
    <property type="match status" value="1"/>
</dbReference>
<gene>
    <name evidence="10" type="ORF">PBV87_11905</name>
</gene>
<evidence type="ECO:0000256" key="8">
    <source>
        <dbReference type="ARBA" id="ARBA00050061"/>
    </source>
</evidence>
<evidence type="ECO:0000256" key="1">
    <source>
        <dbReference type="ARBA" id="ARBA00009528"/>
    </source>
</evidence>
<dbReference type="PANTHER" id="PTHR11963:SF23">
    <property type="entry name" value="CYTOSOL AMINOPEPTIDASE"/>
    <property type="match status" value="1"/>
</dbReference>
<evidence type="ECO:0000256" key="5">
    <source>
        <dbReference type="ARBA" id="ARBA00033172"/>
    </source>
</evidence>
<evidence type="ECO:0000256" key="2">
    <source>
        <dbReference type="ARBA" id="ARBA00022438"/>
    </source>
</evidence>